<dbReference type="GO" id="GO:0006509">
    <property type="term" value="P:membrane protein ectodomain proteolysis"/>
    <property type="evidence" value="ECO:0007669"/>
    <property type="project" value="TreeGrafter"/>
</dbReference>
<dbReference type="Gene3D" id="3.40.390.10">
    <property type="entry name" value="Collagenase (Catalytic Domain)"/>
    <property type="match status" value="1"/>
</dbReference>
<feature type="domain" description="Peptidase M12B" evidence="3">
    <location>
        <begin position="198"/>
        <end position="405"/>
    </location>
</feature>
<dbReference type="Pfam" id="PF01421">
    <property type="entry name" value="Reprolysin"/>
    <property type="match status" value="1"/>
</dbReference>
<feature type="compositionally biased region" description="Polar residues" evidence="2">
    <location>
        <begin position="496"/>
        <end position="512"/>
    </location>
</feature>
<dbReference type="PROSITE" id="PS50215">
    <property type="entry name" value="ADAM_MEPRO"/>
    <property type="match status" value="1"/>
</dbReference>
<dbReference type="PANTHER" id="PTHR11905:SF159">
    <property type="entry name" value="ADAM METALLOPROTEASE"/>
    <property type="match status" value="1"/>
</dbReference>
<keyword evidence="1" id="KW-0479">Metal-binding</keyword>
<evidence type="ECO:0000313" key="5">
    <source>
        <dbReference type="Proteomes" id="UP000271974"/>
    </source>
</evidence>
<dbReference type="GO" id="GO:0004222">
    <property type="term" value="F:metalloendopeptidase activity"/>
    <property type="evidence" value="ECO:0007669"/>
    <property type="project" value="InterPro"/>
</dbReference>
<comment type="caution">
    <text evidence="4">The sequence shown here is derived from an EMBL/GenBank/DDBJ whole genome shotgun (WGS) entry which is preliminary data.</text>
</comment>
<feature type="active site" evidence="1">
    <location>
        <position position="348"/>
    </location>
</feature>
<protein>
    <recommendedName>
        <fullName evidence="3">Peptidase M12B domain-containing protein</fullName>
    </recommendedName>
</protein>
<dbReference type="InterPro" id="IPR001590">
    <property type="entry name" value="Peptidase_M12B"/>
</dbReference>
<reference evidence="4 5" key="1">
    <citation type="submission" date="2019-01" db="EMBL/GenBank/DDBJ databases">
        <title>A draft genome assembly of the solar-powered sea slug Elysia chlorotica.</title>
        <authorList>
            <person name="Cai H."/>
            <person name="Li Q."/>
            <person name="Fang X."/>
            <person name="Li J."/>
            <person name="Curtis N.E."/>
            <person name="Altenburger A."/>
            <person name="Shibata T."/>
            <person name="Feng M."/>
            <person name="Maeda T."/>
            <person name="Schwartz J.A."/>
            <person name="Shigenobu S."/>
            <person name="Lundholm N."/>
            <person name="Nishiyama T."/>
            <person name="Yang H."/>
            <person name="Hasebe M."/>
            <person name="Li S."/>
            <person name="Pierce S.K."/>
            <person name="Wang J."/>
        </authorList>
    </citation>
    <scope>NUCLEOTIDE SEQUENCE [LARGE SCALE GENOMIC DNA]</scope>
    <source>
        <strain evidence="4">EC2010</strain>
        <tissue evidence="4">Whole organism of an adult</tissue>
    </source>
</reference>
<evidence type="ECO:0000313" key="4">
    <source>
        <dbReference type="EMBL" id="RUS79919.1"/>
    </source>
</evidence>
<evidence type="ECO:0000259" key="3">
    <source>
        <dbReference type="PROSITE" id="PS50215"/>
    </source>
</evidence>
<dbReference type="PANTHER" id="PTHR11905">
    <property type="entry name" value="ADAM A DISINTEGRIN AND METALLOPROTEASE DOMAIN"/>
    <property type="match status" value="1"/>
</dbReference>
<evidence type="ECO:0000256" key="2">
    <source>
        <dbReference type="SAM" id="MobiDB-lite"/>
    </source>
</evidence>
<dbReference type="AlphaFoldDB" id="A0A433TED9"/>
<sequence length="573" mass="62758">MVNQHIVDVALLSEKSSGNVRIQRDLSSNLPELLNFHIPTTKANVTLQLRQSSLLPVVTDHLEPNTPFIEDAAVYTDVANGASFIVRKDGNQYTLQGTFFQAHEEWNLEPVDRALREADGANPHKLQSADLDAGVISLVGDAIESDLPHVEVLTVEERTRFYLQNLAGKGENVNKTKIKDHGERRQINGKSKRAPVSHMVEMAFIVDYADYQRWVSYSSSPVSAATLWYTYIAEAVNIRYRTIIDSSIRIGTKVKYLRIFTQSSEDFMRSLTFFGSFDGVQGIRAFRSWVSSSGNRVPNSDHYMYFTGYDIRGSTIGIAYVSTACTSSGVSLTENSFNAGVGYVAAHELGHSLSMRHDRDMPGCTDDTYNVMSAIYRLPISTTYRGNGWKFSSCSKASMKSYLSRVSCTQPGNTGSYDRLPAPTGNNRGGLKALKIQEADLATCAVGCCAVFPLESQNLINPPKNPPKLLLMLAESQTADSGWYDCANKLKRVSHVSPSPATSPVQPVQPSPATAPVQPHPQSSHVPSPATAPVQPQSSHSHSPPISSPLNIVEALDINLADKLTRLPMSSSQ</sequence>
<comment type="caution">
    <text evidence="1">Lacks conserved residue(s) required for the propagation of feature annotation.</text>
</comment>
<dbReference type="SUPFAM" id="SSF55486">
    <property type="entry name" value="Metalloproteases ('zincins'), catalytic domain"/>
    <property type="match status" value="1"/>
</dbReference>
<feature type="binding site" evidence="1">
    <location>
        <position position="351"/>
    </location>
    <ligand>
        <name>Zn(2+)</name>
        <dbReference type="ChEBI" id="CHEBI:29105"/>
        <note>catalytic</note>
    </ligand>
</feature>
<dbReference type="InterPro" id="IPR024079">
    <property type="entry name" value="MetalloPept_cat_dom_sf"/>
</dbReference>
<dbReference type="Proteomes" id="UP000271974">
    <property type="component" value="Unassembled WGS sequence"/>
</dbReference>
<keyword evidence="1" id="KW-0862">Zinc</keyword>
<proteinExistence type="predicted"/>
<organism evidence="4 5">
    <name type="scientific">Elysia chlorotica</name>
    <name type="common">Eastern emerald elysia</name>
    <name type="synonym">Sea slug</name>
    <dbReference type="NCBI Taxonomy" id="188477"/>
    <lineage>
        <taxon>Eukaryota</taxon>
        <taxon>Metazoa</taxon>
        <taxon>Spiralia</taxon>
        <taxon>Lophotrochozoa</taxon>
        <taxon>Mollusca</taxon>
        <taxon>Gastropoda</taxon>
        <taxon>Heterobranchia</taxon>
        <taxon>Euthyneura</taxon>
        <taxon>Panpulmonata</taxon>
        <taxon>Sacoglossa</taxon>
        <taxon>Placobranchoidea</taxon>
        <taxon>Plakobranchidae</taxon>
        <taxon>Elysia</taxon>
    </lineage>
</organism>
<feature type="binding site" evidence="1">
    <location>
        <position position="357"/>
    </location>
    <ligand>
        <name>Zn(2+)</name>
        <dbReference type="ChEBI" id="CHEBI:29105"/>
        <note>catalytic</note>
    </ligand>
</feature>
<name>A0A433TED9_ELYCH</name>
<dbReference type="GO" id="GO:0046872">
    <property type="term" value="F:metal ion binding"/>
    <property type="evidence" value="ECO:0007669"/>
    <property type="project" value="UniProtKB-KW"/>
</dbReference>
<feature type="region of interest" description="Disordered" evidence="2">
    <location>
        <begin position="495"/>
        <end position="549"/>
    </location>
</feature>
<gene>
    <name evidence="4" type="ORF">EGW08_012307</name>
</gene>
<keyword evidence="5" id="KW-1185">Reference proteome</keyword>
<dbReference type="OrthoDB" id="6150789at2759"/>
<accession>A0A433TED9</accession>
<evidence type="ECO:0000256" key="1">
    <source>
        <dbReference type="PROSITE-ProRule" id="PRU00276"/>
    </source>
</evidence>
<feature type="binding site" evidence="1">
    <location>
        <position position="347"/>
    </location>
    <ligand>
        <name>Zn(2+)</name>
        <dbReference type="ChEBI" id="CHEBI:29105"/>
        <note>catalytic</note>
    </ligand>
</feature>
<dbReference type="EMBL" id="RQTK01000420">
    <property type="protein sequence ID" value="RUS79919.1"/>
    <property type="molecule type" value="Genomic_DNA"/>
</dbReference>
<feature type="compositionally biased region" description="Low complexity" evidence="2">
    <location>
        <begin position="516"/>
        <end position="549"/>
    </location>
</feature>
<dbReference type="STRING" id="188477.A0A433TED9"/>